<evidence type="ECO:0000256" key="1">
    <source>
        <dbReference type="PROSITE-ProRule" id="PRU00047"/>
    </source>
</evidence>
<evidence type="ECO:0000313" key="4">
    <source>
        <dbReference type="EMBL" id="KAH7643980.1"/>
    </source>
</evidence>
<comment type="caution">
    <text evidence="4">The sequence shown here is derived from an EMBL/GenBank/DDBJ whole genome shotgun (WGS) entry which is preliminary data.</text>
</comment>
<dbReference type="EMBL" id="SDOV01000002">
    <property type="protein sequence ID" value="KAH7643980.1"/>
    <property type="molecule type" value="Genomic_DNA"/>
</dbReference>
<dbReference type="Proteomes" id="UP000828236">
    <property type="component" value="Unassembled WGS sequence"/>
</dbReference>
<reference evidence="4" key="2">
    <citation type="journal article" date="2021" name="World Allergy Organ. J.">
        <title>Chromosome-level assembly of Dermatophagoides farinae genome and transcriptome reveals two novel allergens Der f 37 and Der f 39.</title>
        <authorList>
            <person name="Chen J."/>
            <person name="Cai Z."/>
            <person name="Fan D."/>
            <person name="Hu J."/>
            <person name="Hou Y."/>
            <person name="He Y."/>
            <person name="Zhang Z."/>
            <person name="Zhao Z."/>
            <person name="Gao P."/>
            <person name="Hu W."/>
            <person name="Sun J."/>
            <person name="Li J."/>
            <person name="Ji K."/>
        </authorList>
    </citation>
    <scope>NUCLEOTIDE SEQUENCE</scope>
    <source>
        <strain evidence="4">JKM2019</strain>
    </source>
</reference>
<accession>A0A9D4P3A8</accession>
<dbReference type="InterPro" id="IPR036875">
    <property type="entry name" value="Znf_CCHC_sf"/>
</dbReference>
<keyword evidence="1" id="KW-0479">Metal-binding</keyword>
<dbReference type="PROSITE" id="PS50158">
    <property type="entry name" value="ZF_CCHC"/>
    <property type="match status" value="1"/>
</dbReference>
<reference evidence="4" key="1">
    <citation type="submission" date="2020-06" db="EMBL/GenBank/DDBJ databases">
        <authorList>
            <person name="Ji K."/>
            <person name="Li J."/>
        </authorList>
    </citation>
    <scope>NUCLEOTIDE SEQUENCE</scope>
    <source>
        <strain evidence="4">JKM2019</strain>
        <tissue evidence="4">Whole body</tissue>
    </source>
</reference>
<dbReference type="Gene3D" id="4.10.60.10">
    <property type="entry name" value="Zinc finger, CCHC-type"/>
    <property type="match status" value="1"/>
</dbReference>
<feature type="domain" description="CCHC-type" evidence="3">
    <location>
        <begin position="166"/>
        <end position="181"/>
    </location>
</feature>
<evidence type="ECO:0000256" key="2">
    <source>
        <dbReference type="SAM" id="MobiDB-lite"/>
    </source>
</evidence>
<keyword evidence="1" id="KW-0863">Zinc-finger</keyword>
<dbReference type="Pfam" id="PF00098">
    <property type="entry name" value="zf-CCHC"/>
    <property type="match status" value="1"/>
</dbReference>
<protein>
    <recommendedName>
        <fullName evidence="3">CCHC-type domain-containing protein</fullName>
    </recommendedName>
</protein>
<feature type="compositionally biased region" description="Polar residues" evidence="2">
    <location>
        <begin position="1100"/>
        <end position="1109"/>
    </location>
</feature>
<dbReference type="GO" id="GO:0008270">
    <property type="term" value="F:zinc ion binding"/>
    <property type="evidence" value="ECO:0007669"/>
    <property type="project" value="UniProtKB-KW"/>
</dbReference>
<sequence>MDQLQLLNTLSITGIKKFDGTNFKYWLDEVKLWCDGCNLSDLLEITSEDNLMNMKLKSDEDLTVFLCRFDSLVLQAKNAGAVLQDDVIINFLLNSLPNDYEKIKEDILDNTDNIPVSLDKVKDKLRAKFNRLKSRIVTSSENQALRVRNQRGNFRTENFSNINRNCFKCGGRGHIARVCPSEEEMADQGASNAGQVVTQHITLQQPHTQGLPKDEVVNLEKDMADKTVGGVSVFNNQGYATYTGTIPFAKVDCADSTECFNNLVRGKLASPFPAFPVDTTRTGMNTHEFYIWFCQAAGMGYILDRLTLSAEKISSENAMRYGIGTLVSYKINELTVYPMSVVDKVTFAILKSAYPASIMTEALWITYNQNQKFSYLGTIFNYTFMTRTSMTVTQLIAYSYAKFCFAMIGKEPSTSTCNLVKALTGAKADFYFTPVEIGVWDDMACVTTELKQEMLKSMFKRPNELTELFEILYNRFKTYGLTSMIAITEAIDKFPHFPWDYITSEWYHGEMDKYMSAAEAVTALEFPALYKDVLTAHPVTGYRKLAGFCAKVLEFSGVNNTLRNHEGLKRIRLPDDRVQYIKGLVAAPIGSRNQRFSQTTYDRLKRYSMKLCGANFDDPNIAASRQGIIYAKIREREEQEQARMQQMLQQFHQQVGPIPAAPAAPRQRFEVHDYADCSKYLGLNIEVDNAAIFIDQTKYIVSILMPDSWIYEYDIVSELCLLENQQDYDEQRSKDDLYKQKIEALIAFERTKNQLASISIEDDELASEFNNVTGPSSTSINPRGPLSSQGDLSFSLSNPIRINNMAYPTSVRASDLLTSDGNVMNWCPFRLSFEDEVMKNPNLLDTKKRNLLLLQNDALDRGMDLVRQEKTLQHYLFFIFTNKFIKFSHYEKRLKQKNIFMVMLVNRKEMKDAGYNLNDIFKPMINDMKLAMSEGIAINSTENQKFAISISAVCSDNKGIYEFLGIIHILMFINKLTQVLIILGYNTAFQARSFICRPGKMTKLKKISDKKFELANYCVFNDLPNICISDLAPLDCMHDFDEGIAEQIVFAILKILKISTDSVEKIVNRNRNRNRNRNFSRTTKSKFVVSAVPPNPKGKNLSSKGPQLL</sequence>
<dbReference type="SMART" id="SM00343">
    <property type="entry name" value="ZnF_C2HC"/>
    <property type="match status" value="1"/>
</dbReference>
<dbReference type="InterPro" id="IPR001878">
    <property type="entry name" value="Znf_CCHC"/>
</dbReference>
<dbReference type="AlphaFoldDB" id="A0A9D4P3A8"/>
<name>A0A9D4P3A8_DERFA</name>
<gene>
    <name evidence="4" type="ORF">HUG17_6342</name>
</gene>
<dbReference type="Pfam" id="PF14223">
    <property type="entry name" value="Retrotran_gag_2"/>
    <property type="match status" value="1"/>
</dbReference>
<dbReference type="GO" id="GO:0003676">
    <property type="term" value="F:nucleic acid binding"/>
    <property type="evidence" value="ECO:0007669"/>
    <property type="project" value="InterPro"/>
</dbReference>
<evidence type="ECO:0000259" key="3">
    <source>
        <dbReference type="PROSITE" id="PS50158"/>
    </source>
</evidence>
<proteinExistence type="predicted"/>
<organism evidence="4">
    <name type="scientific">Dermatophagoides farinae</name>
    <name type="common">American house dust mite</name>
    <dbReference type="NCBI Taxonomy" id="6954"/>
    <lineage>
        <taxon>Eukaryota</taxon>
        <taxon>Metazoa</taxon>
        <taxon>Ecdysozoa</taxon>
        <taxon>Arthropoda</taxon>
        <taxon>Chelicerata</taxon>
        <taxon>Arachnida</taxon>
        <taxon>Acari</taxon>
        <taxon>Acariformes</taxon>
        <taxon>Sarcoptiformes</taxon>
        <taxon>Astigmata</taxon>
        <taxon>Psoroptidia</taxon>
        <taxon>Analgoidea</taxon>
        <taxon>Pyroglyphidae</taxon>
        <taxon>Dermatophagoidinae</taxon>
        <taxon>Dermatophagoides</taxon>
    </lineage>
</organism>
<dbReference type="SUPFAM" id="SSF57756">
    <property type="entry name" value="Retrovirus zinc finger-like domains"/>
    <property type="match status" value="1"/>
</dbReference>
<keyword evidence="1" id="KW-0862">Zinc</keyword>
<feature type="region of interest" description="Disordered" evidence="2">
    <location>
        <begin position="1089"/>
        <end position="1109"/>
    </location>
</feature>